<evidence type="ECO:0000313" key="2">
    <source>
        <dbReference type="Proteomes" id="UP000008181"/>
    </source>
</evidence>
<reference evidence="1 2" key="1">
    <citation type="journal article" date="2011" name="Nat. Biotechnol.">
        <title>Comparative genomic analysis of the thermophilic biomass-degrading fungi Myceliophthora thermophila and Thielavia terrestris.</title>
        <authorList>
            <person name="Berka R.M."/>
            <person name="Grigoriev I.V."/>
            <person name="Otillar R."/>
            <person name="Salamov A."/>
            <person name="Grimwood J."/>
            <person name="Reid I."/>
            <person name="Ishmael N."/>
            <person name="John T."/>
            <person name="Darmond C."/>
            <person name="Moisan M.-C."/>
            <person name="Henrissat B."/>
            <person name="Coutinho P.M."/>
            <person name="Lombard V."/>
            <person name="Natvig D.O."/>
            <person name="Lindquist E."/>
            <person name="Schmutz J."/>
            <person name="Lucas S."/>
            <person name="Harris P."/>
            <person name="Powlowski J."/>
            <person name="Bellemare A."/>
            <person name="Taylor D."/>
            <person name="Butler G."/>
            <person name="de Vries R.P."/>
            <person name="Allijn I.E."/>
            <person name="van den Brink J."/>
            <person name="Ushinsky S."/>
            <person name="Storms R."/>
            <person name="Powell A.J."/>
            <person name="Paulsen I.T."/>
            <person name="Elbourne L.D.H."/>
            <person name="Baker S.E."/>
            <person name="Magnuson J."/>
            <person name="LaBoissiere S."/>
            <person name="Clutterbuck A.J."/>
            <person name="Martinez D."/>
            <person name="Wogulis M."/>
            <person name="de Leon A.L."/>
            <person name="Rey M.W."/>
            <person name="Tsang A."/>
        </authorList>
    </citation>
    <scope>NUCLEOTIDE SEQUENCE [LARGE SCALE GENOMIC DNA]</scope>
    <source>
        <strain evidence="2">ATCC 38088 / NRRL 8126</strain>
    </source>
</reference>
<dbReference type="EMBL" id="CP003010">
    <property type="protein sequence ID" value="AEO65467.1"/>
    <property type="molecule type" value="Genomic_DNA"/>
</dbReference>
<evidence type="ECO:0000313" key="1">
    <source>
        <dbReference type="EMBL" id="AEO65467.1"/>
    </source>
</evidence>
<dbReference type="HOGENOM" id="CLU_3088962_0_0_1"/>
<dbReference type="RefSeq" id="XP_003651803.1">
    <property type="nucleotide sequence ID" value="XM_003651755.1"/>
</dbReference>
<name>G2QZ35_THETT</name>
<keyword evidence="2" id="KW-1185">Reference proteome</keyword>
<organism evidence="1 2">
    <name type="scientific">Thermothielavioides terrestris (strain ATCC 38088 / NRRL 8126)</name>
    <name type="common">Thielavia terrestris</name>
    <dbReference type="NCBI Taxonomy" id="578455"/>
    <lineage>
        <taxon>Eukaryota</taxon>
        <taxon>Fungi</taxon>
        <taxon>Dikarya</taxon>
        <taxon>Ascomycota</taxon>
        <taxon>Pezizomycotina</taxon>
        <taxon>Sordariomycetes</taxon>
        <taxon>Sordariomycetidae</taxon>
        <taxon>Sordariales</taxon>
        <taxon>Chaetomiaceae</taxon>
        <taxon>Thermothielavioides</taxon>
        <taxon>Thermothielavioides terrestris</taxon>
    </lineage>
</organism>
<dbReference type="AlphaFoldDB" id="G2QZ35"/>
<dbReference type="Proteomes" id="UP000008181">
    <property type="component" value="Chromosome 2"/>
</dbReference>
<dbReference type="KEGG" id="ttt:THITE_2112494"/>
<protein>
    <submittedName>
        <fullName evidence="1">Uncharacterized protein</fullName>
    </submittedName>
</protein>
<sequence length="52" mass="5341">MSPGQTLAVLGSFPCSPGPVAAAVSMLLPQLTCGNHLAHSRCLEFRSTLSVS</sequence>
<dbReference type="GeneID" id="11516942"/>
<proteinExistence type="predicted"/>
<gene>
    <name evidence="1" type="ORF">THITE_2112494</name>
</gene>
<accession>G2QZ35</accession>